<dbReference type="Pfam" id="PF04000">
    <property type="entry name" value="Sas10_Utp3"/>
    <property type="match status" value="1"/>
</dbReference>
<feature type="region of interest" description="Disordered" evidence="2">
    <location>
        <begin position="284"/>
        <end position="318"/>
    </location>
</feature>
<reference evidence="3" key="2">
    <citation type="submission" date="2015-06" db="UniProtKB">
        <authorList>
            <consortium name="EnsemblMetazoa"/>
        </authorList>
    </citation>
    <scope>IDENTIFICATION</scope>
</reference>
<evidence type="ECO:0000256" key="2">
    <source>
        <dbReference type="SAM" id="MobiDB-lite"/>
    </source>
</evidence>
<feature type="compositionally biased region" description="Acidic residues" evidence="2">
    <location>
        <begin position="139"/>
        <end position="150"/>
    </location>
</feature>
<feature type="compositionally biased region" description="Basic residues" evidence="2">
    <location>
        <begin position="296"/>
        <end position="318"/>
    </location>
</feature>
<dbReference type="EMBL" id="CAEY01000835">
    <property type="status" value="NOT_ANNOTATED_CDS"/>
    <property type="molecule type" value="Genomic_DNA"/>
</dbReference>
<evidence type="ECO:0000313" key="4">
    <source>
        <dbReference type="Proteomes" id="UP000015104"/>
    </source>
</evidence>
<protein>
    <recommendedName>
        <fullName evidence="5">Sas10 C-terminal domain-containing protein</fullName>
    </recommendedName>
</protein>
<accession>T1JXY4</accession>
<organism evidence="3 4">
    <name type="scientific">Tetranychus urticae</name>
    <name type="common">Two-spotted spider mite</name>
    <dbReference type="NCBI Taxonomy" id="32264"/>
    <lineage>
        <taxon>Eukaryota</taxon>
        <taxon>Metazoa</taxon>
        <taxon>Ecdysozoa</taxon>
        <taxon>Arthropoda</taxon>
        <taxon>Chelicerata</taxon>
        <taxon>Arachnida</taxon>
        <taxon>Acari</taxon>
        <taxon>Acariformes</taxon>
        <taxon>Trombidiformes</taxon>
        <taxon>Prostigmata</taxon>
        <taxon>Eleutherengona</taxon>
        <taxon>Raphignathae</taxon>
        <taxon>Tetranychoidea</taxon>
        <taxon>Tetranychidae</taxon>
        <taxon>Tetranychus</taxon>
    </lineage>
</organism>
<dbReference type="STRING" id="32264.T1JXY4"/>
<sequence>MASQEEINLCAEYFKEIADNTAVARKFVETITARIENGDLDMKHGNNFLNARNQLMAAYLTNLTRLFQIKSSGLQLEGNPVVDRLVDLRVYIEKSQKIYKKMSYQIEKILSLGKNVTDKQNNPLAFKPAPHNLLDFDEDEDEEEDYESNDEQNKLSKSIGTKKKTGKSNVYIPPKVAAMMYDDDESAEISKQKAIEKAKKRALSSNIIQDLRREYDEGPEEISTGSIRKRKMEKKLNEIKEYEEDNFIRITMSKKEKAKLKQPLTSGKNLGDEITQFGDTSFLTAGTSGVNLNQKTKSKSKPKNKSIKKKRGKRKFRK</sequence>
<dbReference type="PANTHER" id="PTHR13237">
    <property type="entry name" value="SOMETHING ABOUT SILENCING PROTEIN 10-RELATED"/>
    <property type="match status" value="1"/>
</dbReference>
<dbReference type="KEGG" id="tut:107371056"/>
<evidence type="ECO:0000313" key="3">
    <source>
        <dbReference type="EnsemblMetazoa" id="tetur02g13680.1"/>
    </source>
</evidence>
<dbReference type="HOGENOM" id="CLU_031901_0_0_1"/>
<dbReference type="GO" id="GO:0032040">
    <property type="term" value="C:small-subunit processome"/>
    <property type="evidence" value="ECO:0007669"/>
    <property type="project" value="TreeGrafter"/>
</dbReference>
<dbReference type="AlphaFoldDB" id="T1JXY4"/>
<dbReference type="EnsemblMetazoa" id="tetur02g13680.1">
    <property type="protein sequence ID" value="tetur02g13680.1"/>
    <property type="gene ID" value="tetur02g13680"/>
</dbReference>
<dbReference type="PANTHER" id="PTHR13237:SF9">
    <property type="entry name" value="NEUROGUIDIN"/>
    <property type="match status" value="1"/>
</dbReference>
<evidence type="ECO:0000256" key="1">
    <source>
        <dbReference type="ARBA" id="ARBA00010979"/>
    </source>
</evidence>
<dbReference type="InterPro" id="IPR007146">
    <property type="entry name" value="Sas10/Utp3/C1D"/>
</dbReference>
<evidence type="ECO:0008006" key="5">
    <source>
        <dbReference type="Google" id="ProtNLM"/>
    </source>
</evidence>
<feature type="compositionally biased region" description="Polar residues" evidence="2">
    <location>
        <begin position="284"/>
        <end position="294"/>
    </location>
</feature>
<gene>
    <name evidence="3" type="primary">107371056</name>
</gene>
<proteinExistence type="inferred from homology"/>
<feature type="region of interest" description="Disordered" evidence="2">
    <location>
        <begin position="139"/>
        <end position="166"/>
    </location>
</feature>
<keyword evidence="4" id="KW-1185">Reference proteome</keyword>
<reference evidence="4" key="1">
    <citation type="submission" date="2011-08" db="EMBL/GenBank/DDBJ databases">
        <authorList>
            <person name="Rombauts S."/>
        </authorList>
    </citation>
    <scope>NUCLEOTIDE SEQUENCE</scope>
    <source>
        <strain evidence="4">London</strain>
    </source>
</reference>
<comment type="similarity">
    <text evidence="1">Belongs to the SAS10 family.</text>
</comment>
<dbReference type="OrthoDB" id="203440at2759"/>
<dbReference type="eggNOG" id="KOG3117">
    <property type="taxonomic scope" value="Eukaryota"/>
</dbReference>
<name>T1JXY4_TETUR</name>
<dbReference type="OMA" id="PVHYNET"/>
<dbReference type="GO" id="GO:0000462">
    <property type="term" value="P:maturation of SSU-rRNA from tricistronic rRNA transcript (SSU-rRNA, 5.8S rRNA, LSU-rRNA)"/>
    <property type="evidence" value="ECO:0007669"/>
    <property type="project" value="TreeGrafter"/>
</dbReference>
<dbReference type="Proteomes" id="UP000015104">
    <property type="component" value="Unassembled WGS sequence"/>
</dbReference>